<evidence type="ECO:0000259" key="1">
    <source>
        <dbReference type="PROSITE" id="PS51186"/>
    </source>
</evidence>
<reference evidence="2" key="1">
    <citation type="journal article" date="2021" name="PeerJ">
        <title>Extensive microbial diversity within the chicken gut microbiome revealed by metagenomics and culture.</title>
        <authorList>
            <person name="Gilroy R."/>
            <person name="Ravi A."/>
            <person name="Getino M."/>
            <person name="Pursley I."/>
            <person name="Horton D.L."/>
            <person name="Alikhan N.F."/>
            <person name="Baker D."/>
            <person name="Gharbi K."/>
            <person name="Hall N."/>
            <person name="Watson M."/>
            <person name="Adriaenssens E.M."/>
            <person name="Foster-Nyarko E."/>
            <person name="Jarju S."/>
            <person name="Secka A."/>
            <person name="Antonio M."/>
            <person name="Oren A."/>
            <person name="Chaudhuri R.R."/>
            <person name="La Ragione R."/>
            <person name="Hildebrand F."/>
            <person name="Pallen M.J."/>
        </authorList>
    </citation>
    <scope>NUCLEOTIDE SEQUENCE</scope>
    <source>
        <strain evidence="2">ChiBcolR8-3208</strain>
    </source>
</reference>
<dbReference type="EMBL" id="DWXZ01000175">
    <property type="protein sequence ID" value="HJB38038.1"/>
    <property type="molecule type" value="Genomic_DNA"/>
</dbReference>
<dbReference type="Proteomes" id="UP000824214">
    <property type="component" value="Unassembled WGS sequence"/>
</dbReference>
<organism evidence="2 3">
    <name type="scientific">Candidatus Acutalibacter ornithocaccae</name>
    <dbReference type="NCBI Taxonomy" id="2838416"/>
    <lineage>
        <taxon>Bacteria</taxon>
        <taxon>Bacillati</taxon>
        <taxon>Bacillota</taxon>
        <taxon>Clostridia</taxon>
        <taxon>Eubacteriales</taxon>
        <taxon>Acutalibacteraceae</taxon>
        <taxon>Acutalibacter</taxon>
    </lineage>
</organism>
<protein>
    <submittedName>
        <fullName evidence="2">GNAT family N-acetyltransferase</fullName>
    </submittedName>
</protein>
<evidence type="ECO:0000313" key="3">
    <source>
        <dbReference type="Proteomes" id="UP000824214"/>
    </source>
</evidence>
<dbReference type="InterPro" id="IPR016181">
    <property type="entry name" value="Acyl_CoA_acyltransferase"/>
</dbReference>
<evidence type="ECO:0000313" key="2">
    <source>
        <dbReference type="EMBL" id="HJB38038.1"/>
    </source>
</evidence>
<reference evidence="2" key="2">
    <citation type="submission" date="2021-04" db="EMBL/GenBank/DDBJ databases">
        <authorList>
            <person name="Gilroy R."/>
        </authorList>
    </citation>
    <scope>NUCLEOTIDE SEQUENCE</scope>
    <source>
        <strain evidence="2">ChiBcolR8-3208</strain>
    </source>
</reference>
<dbReference type="InterPro" id="IPR051531">
    <property type="entry name" value="N-acetyltransferase"/>
</dbReference>
<accession>A0A9D2LZE5</accession>
<dbReference type="PANTHER" id="PTHR43792">
    <property type="entry name" value="GNAT FAMILY, PUTATIVE (AFU_ORTHOLOGUE AFUA_3G00765)-RELATED-RELATED"/>
    <property type="match status" value="1"/>
</dbReference>
<dbReference type="AlphaFoldDB" id="A0A9D2LZE5"/>
<sequence length="169" mass="18896">MEIETPRLTLRDFTPADGLALHAILGDGEVMAFSEPPYTPAQTQAFLEQFCIARRGGLACVEKATGQLVGYLLFSPLGEQVWELGWFFRRDTWGKGFATEASRVLLCHAFQTLSAREVVAETIDTGRAARVLEKLGFRREGAQPVESPAGERALLYQYTLLAKDWEREK</sequence>
<dbReference type="Gene3D" id="3.40.630.30">
    <property type="match status" value="1"/>
</dbReference>
<dbReference type="SUPFAM" id="SSF55729">
    <property type="entry name" value="Acyl-CoA N-acyltransferases (Nat)"/>
    <property type="match status" value="1"/>
</dbReference>
<comment type="caution">
    <text evidence="2">The sequence shown here is derived from an EMBL/GenBank/DDBJ whole genome shotgun (WGS) entry which is preliminary data.</text>
</comment>
<proteinExistence type="predicted"/>
<dbReference type="GO" id="GO:0016747">
    <property type="term" value="F:acyltransferase activity, transferring groups other than amino-acyl groups"/>
    <property type="evidence" value="ECO:0007669"/>
    <property type="project" value="InterPro"/>
</dbReference>
<name>A0A9D2LZE5_9FIRM</name>
<gene>
    <name evidence="2" type="ORF">H9942_08230</name>
</gene>
<dbReference type="Pfam" id="PF13302">
    <property type="entry name" value="Acetyltransf_3"/>
    <property type="match status" value="1"/>
</dbReference>
<dbReference type="PROSITE" id="PS51186">
    <property type="entry name" value="GNAT"/>
    <property type="match status" value="1"/>
</dbReference>
<feature type="domain" description="N-acetyltransferase" evidence="1">
    <location>
        <begin position="8"/>
        <end position="161"/>
    </location>
</feature>
<dbReference type="PANTHER" id="PTHR43792:SF1">
    <property type="entry name" value="N-ACETYLTRANSFERASE DOMAIN-CONTAINING PROTEIN"/>
    <property type="match status" value="1"/>
</dbReference>
<dbReference type="InterPro" id="IPR000182">
    <property type="entry name" value="GNAT_dom"/>
</dbReference>